<organism evidence="4 5">
    <name type="scientific">Roseateles saccharophilus</name>
    <name type="common">Pseudomonas saccharophila</name>
    <dbReference type="NCBI Taxonomy" id="304"/>
    <lineage>
        <taxon>Bacteria</taxon>
        <taxon>Pseudomonadati</taxon>
        <taxon>Pseudomonadota</taxon>
        <taxon>Betaproteobacteria</taxon>
        <taxon>Burkholderiales</taxon>
        <taxon>Sphaerotilaceae</taxon>
        <taxon>Roseateles</taxon>
    </lineage>
</organism>
<keyword evidence="2" id="KW-0812">Transmembrane</keyword>
<gene>
    <name evidence="4" type="ORF">EV671_100939</name>
</gene>
<dbReference type="InterPro" id="IPR021834">
    <property type="entry name" value="DUF3426"/>
</dbReference>
<evidence type="ECO:0000256" key="1">
    <source>
        <dbReference type="SAM" id="MobiDB-lite"/>
    </source>
</evidence>
<feature type="compositionally biased region" description="Pro residues" evidence="1">
    <location>
        <begin position="67"/>
        <end position="100"/>
    </location>
</feature>
<sequence length="317" mass="34358">MSLATRCTACGTIFRIVEDQLRVSDGWVRCGRCAEIFDARELLFDIERDAPPPWPASIAQPAAAIESPPPPPPPPPPPQPPPPPPPPPPVFEPDWTPPPEPEPHVDALPTGWPEDVTRQEPRWVEDEAPGPASPPAVAAEPAPQGVVVPEFMRRAESNARWNRPGVRVALALASLLLAALMALQITLHFRDAIAALYPPMRGPLQALCSSFGCEIKPWRHIEALSIDSTSLNPIGNSGYRLNLSLRNKTGVEVAPPWIELSLTDASGTPFSRRVLGPQALSPMLRQVGAESEQALSFSFSTTGNQRVSGYSVNIFYP</sequence>
<dbReference type="Proteomes" id="UP000295110">
    <property type="component" value="Unassembled WGS sequence"/>
</dbReference>
<evidence type="ECO:0000256" key="2">
    <source>
        <dbReference type="SAM" id="Phobius"/>
    </source>
</evidence>
<keyword evidence="2" id="KW-1133">Transmembrane helix</keyword>
<evidence type="ECO:0000313" key="5">
    <source>
        <dbReference type="Proteomes" id="UP000295110"/>
    </source>
</evidence>
<accession>A0A4R3V8L0</accession>
<dbReference type="OrthoDB" id="5294582at2"/>
<dbReference type="InterPro" id="IPR011723">
    <property type="entry name" value="Znf/thioredoxin_put"/>
</dbReference>
<dbReference type="Pfam" id="PF11906">
    <property type="entry name" value="DUF3426"/>
    <property type="match status" value="1"/>
</dbReference>
<proteinExistence type="predicted"/>
<evidence type="ECO:0000259" key="3">
    <source>
        <dbReference type="Pfam" id="PF13719"/>
    </source>
</evidence>
<name>A0A4R3V8L0_ROSSA</name>
<comment type="caution">
    <text evidence="4">The sequence shown here is derived from an EMBL/GenBank/DDBJ whole genome shotgun (WGS) entry which is preliminary data.</text>
</comment>
<protein>
    <submittedName>
        <fullName evidence="4">Putative Zn finger-like uncharacterized protein</fullName>
    </submittedName>
</protein>
<dbReference type="AlphaFoldDB" id="A0A4R3V8L0"/>
<reference evidence="4 5" key="1">
    <citation type="submission" date="2019-03" db="EMBL/GenBank/DDBJ databases">
        <title>Genomic Encyclopedia of Type Strains, Phase IV (KMG-IV): sequencing the most valuable type-strain genomes for metagenomic binning, comparative biology and taxonomic classification.</title>
        <authorList>
            <person name="Goeker M."/>
        </authorList>
    </citation>
    <scope>NUCLEOTIDE SEQUENCE [LARGE SCALE GENOMIC DNA]</scope>
    <source>
        <strain evidence="4 5">DSM 654</strain>
    </source>
</reference>
<dbReference type="Pfam" id="PF13719">
    <property type="entry name" value="Zn_ribbon_5"/>
    <property type="match status" value="1"/>
</dbReference>
<dbReference type="NCBIfam" id="TIGR02098">
    <property type="entry name" value="MJ0042_CXXC"/>
    <property type="match status" value="1"/>
</dbReference>
<evidence type="ECO:0000313" key="4">
    <source>
        <dbReference type="EMBL" id="TCU98764.1"/>
    </source>
</evidence>
<feature type="region of interest" description="Disordered" evidence="1">
    <location>
        <begin position="53"/>
        <end position="114"/>
    </location>
</feature>
<keyword evidence="5" id="KW-1185">Reference proteome</keyword>
<feature type="compositionally biased region" description="Low complexity" evidence="1">
    <location>
        <begin position="56"/>
        <end position="66"/>
    </location>
</feature>
<dbReference type="RefSeq" id="WP_132571110.1">
    <property type="nucleotide sequence ID" value="NZ_SMBU01000009.1"/>
</dbReference>
<keyword evidence="2" id="KW-0472">Membrane</keyword>
<dbReference type="EMBL" id="SMBU01000009">
    <property type="protein sequence ID" value="TCU98764.1"/>
    <property type="molecule type" value="Genomic_DNA"/>
</dbReference>
<feature type="transmembrane region" description="Helical" evidence="2">
    <location>
        <begin position="168"/>
        <end position="189"/>
    </location>
</feature>
<feature type="domain" description="Zinc finger/thioredoxin putative" evidence="3">
    <location>
        <begin position="3"/>
        <end position="39"/>
    </location>
</feature>